<protein>
    <submittedName>
        <fullName evidence="1">Uncharacterized protein</fullName>
    </submittedName>
</protein>
<accession>E0ST91</accession>
<dbReference type="EMBL" id="CP002098">
    <property type="protein sequence ID" value="ADM27568.1"/>
    <property type="molecule type" value="Genomic_DNA"/>
</dbReference>
<dbReference type="KEGG" id="iag:Igag_0738"/>
<reference evidence="1 2" key="1">
    <citation type="journal article" date="2010" name="Stand. Genomic Sci.">
        <title>Complete genome sequence of Ignisphaera aggregans type strain (AQ1.S1).</title>
        <authorList>
            <person name="Goker M."/>
            <person name="Held B."/>
            <person name="Lapidus A."/>
            <person name="Nolan M."/>
            <person name="Spring S."/>
            <person name="Yasawong M."/>
            <person name="Lucas S."/>
            <person name="Glavina Del Rio T."/>
            <person name="Tice H."/>
            <person name="Cheng J.F."/>
            <person name="Goodwin L."/>
            <person name="Tapia R."/>
            <person name="Pitluck S."/>
            <person name="Liolios K."/>
            <person name="Ivanova N."/>
            <person name="Mavromatis K."/>
            <person name="Mikhailova N."/>
            <person name="Pati A."/>
            <person name="Chen A."/>
            <person name="Palaniappan K."/>
            <person name="Brambilla E."/>
            <person name="Land M."/>
            <person name="Hauser L."/>
            <person name="Chang Y.J."/>
            <person name="Jeffries C.D."/>
            <person name="Brettin T."/>
            <person name="Detter J.C."/>
            <person name="Han C."/>
            <person name="Rohde M."/>
            <person name="Sikorski J."/>
            <person name="Woyke T."/>
            <person name="Bristow J."/>
            <person name="Eisen J.A."/>
            <person name="Markowitz V."/>
            <person name="Hugenholtz P."/>
            <person name="Kyrpides N.C."/>
            <person name="Klenk H.P."/>
        </authorList>
    </citation>
    <scope>NUCLEOTIDE SEQUENCE [LARGE SCALE GENOMIC DNA]</scope>
    <source>
        <strain evidence="2">DSM 17230 / JCM 13409 / AQ1.S1</strain>
    </source>
</reference>
<evidence type="ECO:0000313" key="1">
    <source>
        <dbReference type="EMBL" id="ADM27568.1"/>
    </source>
</evidence>
<evidence type="ECO:0000313" key="2">
    <source>
        <dbReference type="Proteomes" id="UP000001304"/>
    </source>
</evidence>
<keyword evidence="2" id="KW-1185">Reference proteome</keyword>
<dbReference type="HOGENOM" id="CLU_2662275_0_0_2"/>
<proteinExistence type="predicted"/>
<dbReference type="BioCyc" id="IAGG583356:GHAH-734-MONOMER"/>
<dbReference type="STRING" id="583356.Igag_0738"/>
<gene>
    <name evidence="1" type="ordered locus">Igag_0738</name>
</gene>
<dbReference type="AlphaFoldDB" id="E0ST91"/>
<name>E0ST91_IGNAA</name>
<organism evidence="1 2">
    <name type="scientific">Ignisphaera aggregans (strain DSM 17230 / JCM 13409 / AQ1.S1)</name>
    <dbReference type="NCBI Taxonomy" id="583356"/>
    <lineage>
        <taxon>Archaea</taxon>
        <taxon>Thermoproteota</taxon>
        <taxon>Thermoprotei</taxon>
        <taxon>Desulfurococcales</taxon>
        <taxon>Desulfurococcaceae</taxon>
        <taxon>Ignisphaera</taxon>
    </lineage>
</organism>
<sequence length="75" mass="8725">MSSNIIRCLETLRRSFRATPDVCIEVDSRESVESFIDEHCNKSLRASGYAVKIVKSFPWARGKPDYFMRLVRVQQ</sequence>
<dbReference type="Proteomes" id="UP000001304">
    <property type="component" value="Chromosome"/>
</dbReference>